<dbReference type="Pfam" id="PF25683">
    <property type="entry name" value="URGCP_GTPase"/>
    <property type="match status" value="1"/>
</dbReference>
<dbReference type="InterPro" id="IPR052986">
    <property type="entry name" value="VLIG_GTPase"/>
</dbReference>
<dbReference type="Ensembl" id="ENSONIT00000089628.1">
    <property type="protein sequence ID" value="ENSONIP00000059614.1"/>
    <property type="gene ID" value="ENSONIG00000029866.1"/>
</dbReference>
<dbReference type="InterPro" id="IPR013783">
    <property type="entry name" value="Ig-like_fold"/>
</dbReference>
<dbReference type="InterPro" id="IPR027417">
    <property type="entry name" value="P-loop_NTPase"/>
</dbReference>
<evidence type="ECO:0000259" key="5">
    <source>
        <dbReference type="PROSITE" id="PS51717"/>
    </source>
</evidence>
<feature type="signal peptide" evidence="3">
    <location>
        <begin position="1"/>
        <end position="16"/>
    </location>
</feature>
<feature type="compositionally biased region" description="Acidic residues" evidence="2">
    <location>
        <begin position="217"/>
        <end position="230"/>
    </location>
</feature>
<feature type="domain" description="VLIG-type G" evidence="5">
    <location>
        <begin position="741"/>
        <end position="889"/>
    </location>
</feature>
<feature type="domain" description="Fibronectin type-III" evidence="4">
    <location>
        <begin position="64"/>
        <end position="153"/>
    </location>
</feature>
<dbReference type="InterPro" id="IPR036116">
    <property type="entry name" value="FN3_sf"/>
</dbReference>
<dbReference type="InterPro" id="IPR030383">
    <property type="entry name" value="G_VLIG_dom"/>
</dbReference>
<dbReference type="CDD" id="cd00063">
    <property type="entry name" value="FN3"/>
    <property type="match status" value="1"/>
</dbReference>
<evidence type="ECO:0000256" key="2">
    <source>
        <dbReference type="SAM" id="MobiDB-lite"/>
    </source>
</evidence>
<reference evidence="6" key="3">
    <citation type="submission" date="2025-09" db="UniProtKB">
        <authorList>
            <consortium name="Ensembl"/>
        </authorList>
    </citation>
    <scope>IDENTIFICATION</scope>
</reference>
<dbReference type="Proteomes" id="UP000005207">
    <property type="component" value="Linkage group LG3"/>
</dbReference>
<dbReference type="PROSITE" id="PS51717">
    <property type="entry name" value="G_VLIG"/>
    <property type="match status" value="1"/>
</dbReference>
<keyword evidence="7" id="KW-1185">Reference proteome</keyword>
<dbReference type="PANTHER" id="PTHR14819">
    <property type="entry name" value="GTP-BINDING"/>
    <property type="match status" value="1"/>
</dbReference>
<evidence type="ECO:0000313" key="6">
    <source>
        <dbReference type="Ensembl" id="ENSONIP00000059614.1"/>
    </source>
</evidence>
<dbReference type="SUPFAM" id="SSF52540">
    <property type="entry name" value="P-loop containing nucleoside triphosphate hydrolases"/>
    <property type="match status" value="1"/>
</dbReference>
<feature type="region of interest" description="Disordered" evidence="2">
    <location>
        <begin position="217"/>
        <end position="236"/>
    </location>
</feature>
<dbReference type="InParanoid" id="A0A669DG71"/>
<name>A0A669DG71_ORENI</name>
<comment type="similarity">
    <text evidence="1">Belongs to the TRAFAC class dynamin-like GTPase superfamily. Very large inducible GTPase (VLIG) family.</text>
</comment>
<organism evidence="6 7">
    <name type="scientific">Oreochromis niloticus</name>
    <name type="common">Nile tilapia</name>
    <name type="synonym">Tilapia nilotica</name>
    <dbReference type="NCBI Taxonomy" id="8128"/>
    <lineage>
        <taxon>Eukaryota</taxon>
        <taxon>Metazoa</taxon>
        <taxon>Chordata</taxon>
        <taxon>Craniata</taxon>
        <taxon>Vertebrata</taxon>
        <taxon>Euteleostomi</taxon>
        <taxon>Actinopterygii</taxon>
        <taxon>Neopterygii</taxon>
        <taxon>Teleostei</taxon>
        <taxon>Neoteleostei</taxon>
        <taxon>Acanthomorphata</taxon>
        <taxon>Ovalentaria</taxon>
        <taxon>Cichlomorphae</taxon>
        <taxon>Cichliformes</taxon>
        <taxon>Cichlidae</taxon>
        <taxon>African cichlids</taxon>
        <taxon>Pseudocrenilabrinae</taxon>
        <taxon>Oreochromini</taxon>
        <taxon>Oreochromis</taxon>
    </lineage>
</organism>
<proteinExistence type="inferred from homology"/>
<reference evidence="7" key="1">
    <citation type="submission" date="2012-01" db="EMBL/GenBank/DDBJ databases">
        <title>The Genome Sequence of Oreochromis niloticus (Nile Tilapia).</title>
        <authorList>
            <consortium name="Broad Institute Genome Assembly Team"/>
            <consortium name="Broad Institute Sequencing Platform"/>
            <person name="Di Palma F."/>
            <person name="Johnson J."/>
            <person name="Lander E.S."/>
            <person name="Lindblad-Toh K."/>
        </authorList>
    </citation>
    <scope>NUCLEOTIDE SEQUENCE [LARGE SCALE GENOMIC DNA]</scope>
</reference>
<dbReference type="PANTHER" id="PTHR14819:SF9">
    <property type="entry name" value="UP-REGULATOR OF CELL PROLIFERATION-LIKE"/>
    <property type="match status" value="1"/>
</dbReference>
<evidence type="ECO:0000256" key="1">
    <source>
        <dbReference type="ARBA" id="ARBA00006828"/>
    </source>
</evidence>
<protein>
    <submittedName>
        <fullName evidence="6">Uncharacterized protein</fullName>
    </submittedName>
</protein>
<dbReference type="PROSITE" id="PS50853">
    <property type="entry name" value="FN3"/>
    <property type="match status" value="1"/>
</dbReference>
<accession>A0A669DG71</accession>
<dbReference type="AlphaFoldDB" id="A0A669DG71"/>
<dbReference type="InterPro" id="IPR057365">
    <property type="entry name" value="URGCP"/>
</dbReference>
<reference evidence="6" key="2">
    <citation type="submission" date="2025-08" db="UniProtKB">
        <authorList>
            <consortium name="Ensembl"/>
        </authorList>
    </citation>
    <scope>IDENTIFICATION</scope>
</reference>
<evidence type="ECO:0000256" key="3">
    <source>
        <dbReference type="SAM" id="SignalP"/>
    </source>
</evidence>
<dbReference type="SMART" id="SM00060">
    <property type="entry name" value="FN3"/>
    <property type="match status" value="1"/>
</dbReference>
<keyword evidence="3" id="KW-0732">Signal</keyword>
<dbReference type="OMA" id="QENTDGT"/>
<dbReference type="GO" id="GO:0005525">
    <property type="term" value="F:GTP binding"/>
    <property type="evidence" value="ECO:0007669"/>
    <property type="project" value="InterPro"/>
</dbReference>
<dbReference type="SUPFAM" id="SSF49265">
    <property type="entry name" value="Fibronectin type III"/>
    <property type="match status" value="1"/>
</dbReference>
<dbReference type="Gene3D" id="2.60.40.10">
    <property type="entry name" value="Immunoglobulins"/>
    <property type="match status" value="1"/>
</dbReference>
<evidence type="ECO:0000259" key="4">
    <source>
        <dbReference type="PROSITE" id="PS50853"/>
    </source>
</evidence>
<feature type="chain" id="PRO_5025527643" evidence="3">
    <location>
        <begin position="17"/>
        <end position="889"/>
    </location>
</feature>
<evidence type="ECO:0000313" key="7">
    <source>
        <dbReference type="Proteomes" id="UP000005207"/>
    </source>
</evidence>
<sequence>MIIIIFHIIITSTVPCCHVKTTLFNTGSELVSQHLEEMSCLNPEENGDEKKIQSAVPCLAHTTPPNADSFRPVEHHENSITLQWNKVNNNISFVLQFNGTETDISAPDEDGPVTHTVSSLTAGTQYTFTLYSVFENVRSSGVSITAVTETHLECLLKDLGLQQYYTEKLSLSKILEIDKMTITDEPAKSNSDFPWYFLKKLMMVNVAARNMICTSDCESDDESGNEEDSDSLNTDDMPNPLDIITALFLCSDGFVQQEMALKMSTYQFSVPLLLPNCDTNQCTLMLWAMRDIVKKYRPQSLSESKGFIEDRIVLSELPMISFVRLGECSSSKSEILNKLLSNSQQYHDTFVHYNMECGDRPRTMSNGLTEITWYLPGGNTNIDIFSQPVAVANLHGDIASFETQYSFLCQTSAAVFVFFDQLDSECSLLTKQHHKAQIFLVGNGESNGCTLEALNEVETKLGLTKNNIIIRKKQKNDAEFVKKLRQKVRNVIKKSKNMTIEQMADVAHELGILVDEDSPECQSAKKNAEAITAEIQDILKYKEDHLPRQGEIWKELTCLEKEEFRLRKVGSGNIEDYKSQLQEDRKELRKKQNSYDMSTAMTCFINAISSPGTERFYFLKWMRMNLDNMSRIKLSELQEKYKEKCKNSENKEEIKEIDRQISNSSLGTEHFFREMGQIYEASLSLPQRDPSRQQLQHLPKLCAELLLDGFPLELVDGDASNIPLRWVSDVLSQLSDLVSPNRKILVVTVLGVQSTGKSTLLNTMFGVQFAVSSGRCTRGAFMLLIKINEDMKKVLNCDFMMIIDTEGLKSPELAQLDNSYEHDNELATLVIGLSDVTIVNIAMENSTEMKDILQIVVHAFLRMKEVGKKPRCVFVHQNVSDVSAHEKNL</sequence>
<dbReference type="Pfam" id="PF25496">
    <property type="entry name" value="URGCP"/>
    <property type="match status" value="1"/>
</dbReference>
<dbReference type="InterPro" id="IPR003961">
    <property type="entry name" value="FN3_dom"/>
</dbReference>
<dbReference type="GeneTree" id="ENSGT00940000154390"/>
<dbReference type="Gene3D" id="3.40.50.300">
    <property type="entry name" value="P-loop containing nucleotide triphosphate hydrolases"/>
    <property type="match status" value="1"/>
</dbReference>